<keyword evidence="9" id="KW-0472">Membrane</keyword>
<evidence type="ECO:0000313" key="11">
    <source>
        <dbReference type="EMBL" id="QPE03831.1"/>
    </source>
</evidence>
<dbReference type="PANTHER" id="PTHR43289:SF6">
    <property type="entry name" value="SERINE_THREONINE-PROTEIN KINASE NEKL-3"/>
    <property type="match status" value="1"/>
</dbReference>
<evidence type="ECO:0000259" key="10">
    <source>
        <dbReference type="PROSITE" id="PS50011"/>
    </source>
</evidence>
<dbReference type="SMART" id="SM00220">
    <property type="entry name" value="S_TKc"/>
    <property type="match status" value="1"/>
</dbReference>
<feature type="transmembrane region" description="Helical" evidence="9">
    <location>
        <begin position="369"/>
        <end position="393"/>
    </location>
</feature>
<dbReference type="Gene3D" id="1.10.510.10">
    <property type="entry name" value="Transferase(Phosphotransferase) domain 1"/>
    <property type="match status" value="1"/>
</dbReference>
<feature type="binding site" evidence="7">
    <location>
        <position position="69"/>
    </location>
    <ligand>
        <name>ATP</name>
        <dbReference type="ChEBI" id="CHEBI:30616"/>
    </ligand>
</feature>
<dbReference type="InterPro" id="IPR000719">
    <property type="entry name" value="Prot_kinase_dom"/>
</dbReference>
<keyword evidence="4 7" id="KW-0547">Nucleotide-binding</keyword>
<dbReference type="GO" id="GO:0005524">
    <property type="term" value="F:ATP binding"/>
    <property type="evidence" value="ECO:0007669"/>
    <property type="project" value="UniProtKB-UniRule"/>
</dbReference>
<dbReference type="SUPFAM" id="SSF56112">
    <property type="entry name" value="Protein kinase-like (PK-like)"/>
    <property type="match status" value="1"/>
</dbReference>
<dbReference type="InterPro" id="IPR008271">
    <property type="entry name" value="Ser/Thr_kinase_AS"/>
</dbReference>
<protein>
    <recommendedName>
        <fullName evidence="1">non-specific serine/threonine protein kinase</fullName>
        <ecNumber evidence="1">2.7.11.1</ecNumber>
    </recommendedName>
</protein>
<accession>A0A7S8RH08</accession>
<feature type="domain" description="Protein kinase" evidence="10">
    <location>
        <begin position="40"/>
        <end position="298"/>
    </location>
</feature>
<dbReference type="Gene3D" id="3.30.200.20">
    <property type="entry name" value="Phosphorylase Kinase, domain 1"/>
    <property type="match status" value="1"/>
</dbReference>
<dbReference type="KEGG" id="msf:IT882_11185"/>
<evidence type="ECO:0000256" key="3">
    <source>
        <dbReference type="ARBA" id="ARBA00022679"/>
    </source>
</evidence>
<dbReference type="PANTHER" id="PTHR43289">
    <property type="entry name" value="MITOGEN-ACTIVATED PROTEIN KINASE KINASE KINASE 20-RELATED"/>
    <property type="match status" value="1"/>
</dbReference>
<gene>
    <name evidence="11" type="ORF">IT882_11185</name>
</gene>
<dbReference type="PROSITE" id="PS50011">
    <property type="entry name" value="PROTEIN_KINASE_DOM"/>
    <property type="match status" value="1"/>
</dbReference>
<evidence type="ECO:0000256" key="5">
    <source>
        <dbReference type="ARBA" id="ARBA00022777"/>
    </source>
</evidence>
<keyword evidence="9" id="KW-0812">Transmembrane</keyword>
<dbReference type="RefSeq" id="WP_195691922.1">
    <property type="nucleotide sequence ID" value="NZ_CP064760.1"/>
</dbReference>
<evidence type="ECO:0000256" key="6">
    <source>
        <dbReference type="ARBA" id="ARBA00022840"/>
    </source>
</evidence>
<dbReference type="EMBL" id="CP064760">
    <property type="protein sequence ID" value="QPE03831.1"/>
    <property type="molecule type" value="Genomic_DNA"/>
</dbReference>
<evidence type="ECO:0000256" key="4">
    <source>
        <dbReference type="ARBA" id="ARBA00022741"/>
    </source>
</evidence>
<name>A0A7S8RH08_9MICO</name>
<dbReference type="InterPro" id="IPR011009">
    <property type="entry name" value="Kinase-like_dom_sf"/>
</dbReference>
<dbReference type="GO" id="GO:0004674">
    <property type="term" value="F:protein serine/threonine kinase activity"/>
    <property type="evidence" value="ECO:0007669"/>
    <property type="project" value="UniProtKB-KW"/>
</dbReference>
<evidence type="ECO:0000256" key="9">
    <source>
        <dbReference type="SAM" id="Phobius"/>
    </source>
</evidence>
<dbReference type="AlphaFoldDB" id="A0A7S8RH08"/>
<dbReference type="Proteomes" id="UP000594480">
    <property type="component" value="Chromosome"/>
</dbReference>
<feature type="region of interest" description="Disordered" evidence="8">
    <location>
        <begin position="324"/>
        <end position="362"/>
    </location>
</feature>
<evidence type="ECO:0000256" key="8">
    <source>
        <dbReference type="SAM" id="MobiDB-lite"/>
    </source>
</evidence>
<dbReference type="PROSITE" id="PS00107">
    <property type="entry name" value="PROTEIN_KINASE_ATP"/>
    <property type="match status" value="1"/>
</dbReference>
<keyword evidence="12" id="KW-1185">Reference proteome</keyword>
<keyword evidence="9" id="KW-1133">Transmembrane helix</keyword>
<dbReference type="Pfam" id="PF00069">
    <property type="entry name" value="Pkinase"/>
    <property type="match status" value="1"/>
</dbReference>
<keyword evidence="3" id="KW-0808">Transferase</keyword>
<keyword evidence="6 7" id="KW-0067">ATP-binding</keyword>
<dbReference type="PROSITE" id="PS00108">
    <property type="entry name" value="PROTEIN_KINASE_ST"/>
    <property type="match status" value="1"/>
</dbReference>
<dbReference type="EC" id="2.7.11.1" evidence="1"/>
<reference evidence="11 12" key="1">
    <citation type="submission" date="2020-11" db="EMBL/GenBank/DDBJ databases">
        <title>Amino acid is mineralized and recycled by bacteria in oceanic microbiome.</title>
        <authorList>
            <person name="Zheng L.Y."/>
        </authorList>
    </citation>
    <scope>NUCLEOTIDE SEQUENCE [LARGE SCALE GENOMIC DNA]</scope>
    <source>
        <strain evidence="11 12">A32-1</strain>
    </source>
</reference>
<proteinExistence type="predicted"/>
<dbReference type="CDD" id="cd14014">
    <property type="entry name" value="STKc_PknB_like"/>
    <property type="match status" value="1"/>
</dbReference>
<evidence type="ECO:0000313" key="12">
    <source>
        <dbReference type="Proteomes" id="UP000594480"/>
    </source>
</evidence>
<evidence type="ECO:0000256" key="7">
    <source>
        <dbReference type="PROSITE-ProRule" id="PRU10141"/>
    </source>
</evidence>
<dbReference type="InterPro" id="IPR017441">
    <property type="entry name" value="Protein_kinase_ATP_BS"/>
</dbReference>
<keyword evidence="2 11" id="KW-0723">Serine/threonine-protein kinase</keyword>
<evidence type="ECO:0000256" key="2">
    <source>
        <dbReference type="ARBA" id="ARBA00022527"/>
    </source>
</evidence>
<sequence>MNRGRVAWIDRLLAPARGTGVCGGSVPSRLPAAAPTLAGFSYVRPLGAGGFADVFLYEQDMPRRAVAVKVLLEDIVDEALLRMFAAEADAMAHLSAHPSILTIYQASVSPDGRPYIVMEYCPASFASRYRRETIPVDEVLRTGVKVASALESAHRAGLLHRDIKPSNILLTAYGMPVLSDFGIAASVSAREGVEVFAMSVPWSAPEIIDERTSGSVPAEVWSLGATVYSLLAGRSPFERPSHSDNTRDHLKSRIRRAAYTPIERSDLPPGLEDVLRRALAKNPVDRFSSAAEFAHALQLVQYDGGMPVTPLELADAVPLPDREPDAVPAFVRPRVPHESPRRKRTRDREATGRAPSDDLPETMTRRRPALLWSAIIGGAIVVTGVAAAVIVSVI</sequence>
<keyword evidence="5 11" id="KW-0418">Kinase</keyword>
<organism evidence="11 12">
    <name type="scientific">Microbacterium schleiferi</name>
    <dbReference type="NCBI Taxonomy" id="69362"/>
    <lineage>
        <taxon>Bacteria</taxon>
        <taxon>Bacillati</taxon>
        <taxon>Actinomycetota</taxon>
        <taxon>Actinomycetes</taxon>
        <taxon>Micrococcales</taxon>
        <taxon>Microbacteriaceae</taxon>
        <taxon>Microbacterium</taxon>
    </lineage>
</organism>
<evidence type="ECO:0000256" key="1">
    <source>
        <dbReference type="ARBA" id="ARBA00012513"/>
    </source>
</evidence>